<evidence type="ECO:0000256" key="9">
    <source>
        <dbReference type="ARBA" id="ARBA00022838"/>
    </source>
</evidence>
<evidence type="ECO:0000256" key="10">
    <source>
        <dbReference type="ARBA" id="ARBA00023212"/>
    </source>
</evidence>
<evidence type="ECO:0000256" key="6">
    <source>
        <dbReference type="ARBA" id="ARBA00022618"/>
    </source>
</evidence>
<evidence type="ECO:0000256" key="5">
    <source>
        <dbReference type="ARBA" id="ARBA00022490"/>
    </source>
</evidence>
<reference evidence="14" key="1">
    <citation type="submission" date="2025-08" db="UniProtKB">
        <authorList>
            <consortium name="Ensembl"/>
        </authorList>
    </citation>
    <scope>IDENTIFICATION</scope>
</reference>
<dbReference type="Proteomes" id="UP000261420">
    <property type="component" value="Unplaced"/>
</dbReference>
<dbReference type="PANTHER" id="PTHR48118">
    <property type="entry name" value="SPINDLE AND KINETOCHORE-ASSOCIATED PROTEIN 3"/>
    <property type="match status" value="1"/>
</dbReference>
<dbReference type="Gene3D" id="6.10.250.1400">
    <property type="match status" value="1"/>
</dbReference>
<dbReference type="GO" id="GO:0051301">
    <property type="term" value="P:cell division"/>
    <property type="evidence" value="ECO:0007669"/>
    <property type="project" value="UniProtKB-KW"/>
</dbReference>
<evidence type="ECO:0000256" key="8">
    <source>
        <dbReference type="ARBA" id="ARBA00022776"/>
    </source>
</evidence>
<keyword evidence="7" id="KW-0493">Microtubule</keyword>
<feature type="compositionally biased region" description="Acidic residues" evidence="13">
    <location>
        <begin position="122"/>
        <end position="131"/>
    </location>
</feature>
<comment type="similarity">
    <text evidence="3">Belongs to the SKA3 family.</text>
</comment>
<dbReference type="GO" id="GO:0000940">
    <property type="term" value="C:outer kinetochore"/>
    <property type="evidence" value="ECO:0007669"/>
    <property type="project" value="InterPro"/>
</dbReference>
<evidence type="ECO:0000256" key="11">
    <source>
        <dbReference type="ARBA" id="ARBA00023306"/>
    </source>
</evidence>
<evidence type="ECO:0000256" key="3">
    <source>
        <dbReference type="ARBA" id="ARBA00007716"/>
    </source>
</evidence>
<feature type="compositionally biased region" description="Basic and acidic residues" evidence="13">
    <location>
        <begin position="108"/>
        <end position="121"/>
    </location>
</feature>
<keyword evidence="12" id="KW-0137">Centromere</keyword>
<accession>A0A3B4UKP4</accession>
<keyword evidence="10" id="KW-0206">Cytoskeleton</keyword>
<keyword evidence="5" id="KW-0963">Cytoplasm</keyword>
<proteinExistence type="inferred from homology"/>
<dbReference type="Ensembl" id="ENSSDUT00000019581.1">
    <property type="protein sequence ID" value="ENSSDUP00000019236.1"/>
    <property type="gene ID" value="ENSSDUG00000014025.1"/>
</dbReference>
<keyword evidence="15" id="KW-1185">Reference proteome</keyword>
<evidence type="ECO:0000256" key="4">
    <source>
        <dbReference type="ARBA" id="ARBA00022454"/>
    </source>
</evidence>
<evidence type="ECO:0000256" key="2">
    <source>
        <dbReference type="ARBA" id="ARBA00004629"/>
    </source>
</evidence>
<organism evidence="14 15">
    <name type="scientific">Seriola dumerili</name>
    <name type="common">Greater amberjack</name>
    <name type="synonym">Caranx dumerili</name>
    <dbReference type="NCBI Taxonomy" id="41447"/>
    <lineage>
        <taxon>Eukaryota</taxon>
        <taxon>Metazoa</taxon>
        <taxon>Chordata</taxon>
        <taxon>Craniata</taxon>
        <taxon>Vertebrata</taxon>
        <taxon>Euteleostomi</taxon>
        <taxon>Actinopterygii</taxon>
        <taxon>Neopterygii</taxon>
        <taxon>Teleostei</taxon>
        <taxon>Neoteleostei</taxon>
        <taxon>Acanthomorphata</taxon>
        <taxon>Carangaria</taxon>
        <taxon>Carangiformes</taxon>
        <taxon>Carangidae</taxon>
        <taxon>Seriola</taxon>
    </lineage>
</organism>
<dbReference type="GeneTree" id="ENSGT00500000045005"/>
<evidence type="ECO:0000313" key="15">
    <source>
        <dbReference type="Proteomes" id="UP000261420"/>
    </source>
</evidence>
<reference evidence="14" key="2">
    <citation type="submission" date="2025-09" db="UniProtKB">
        <authorList>
            <consortium name="Ensembl"/>
        </authorList>
    </citation>
    <scope>IDENTIFICATION</scope>
</reference>
<keyword evidence="8" id="KW-0498">Mitosis</keyword>
<evidence type="ECO:0000256" key="12">
    <source>
        <dbReference type="ARBA" id="ARBA00023328"/>
    </source>
</evidence>
<dbReference type="STRING" id="41447.ENSSDUP00000019236"/>
<evidence type="ECO:0000313" key="14">
    <source>
        <dbReference type="Ensembl" id="ENSSDUP00000019236.1"/>
    </source>
</evidence>
<sequence>MDSTTRFFTKLRKLAVTLESETAKLQHSFENRNNDDGDSDTAAKAMRAYHELNCEVGNLKGQIQSQLTQQKAKENEVSSFIKACRVMEQKVTQDIQVLKGCWEKYGYDAPKDAQRPSKDVGQESDAEDQVAEENRSKSTEGEEGSGEEAGDDQSSSPVKVGPPPFADVLRTPQLSDFGLSEMQLKRALAGAEWCSEVPPMPEMSLPHPSLNTPAPPPMPLTPKCALRMDDDELQTPQMHDFGISEHTMCLNNDFTMDLLRKNVEKPQRPSQDKPEPPVDSLRESLQTKAENLESPKPPVFCTPGFKIKKTNSHCSPPAQVSGDPESPVCPGHLPTTPEVPAFQTPYLNRLVSNKKSAQQPEPITMEADDDNHTFKLATPTHNGAAGSKRSWEYNVPEMSIMGVEDKQMPEMPNLESLLGNSLQTRSAKIPKKTSGHDKVTKEPTVNRLELDGPTQEFSLGTPRIRMAYEEPSTPEMPDLSSVTQDICKLVSQAQLKKTDVAVVHPNVRPEKHENSAASMPVVSESEFQSLPSYLRQMTLYNLNQVVHNINKFTAKFHGEKTELQMEDLKRITNLGTKTPIYILCLAELKRLEQVGGARDTSVYKLSAHT</sequence>
<dbReference type="InterPro" id="IPR033341">
    <property type="entry name" value="SKA3"/>
</dbReference>
<protein>
    <submittedName>
        <fullName evidence="14">Spindle and kinetochore associated complex subunit 3</fullName>
    </submittedName>
</protein>
<keyword evidence="6" id="KW-0132">Cell division</keyword>
<keyword evidence="11" id="KW-0131">Cell cycle</keyword>
<dbReference type="GO" id="GO:0000278">
    <property type="term" value="P:mitotic cell cycle"/>
    <property type="evidence" value="ECO:0007669"/>
    <property type="project" value="TreeGrafter"/>
</dbReference>
<keyword evidence="9" id="KW-0995">Kinetochore</keyword>
<feature type="region of interest" description="Disordered" evidence="13">
    <location>
        <begin position="108"/>
        <end position="169"/>
    </location>
</feature>
<evidence type="ECO:0000256" key="7">
    <source>
        <dbReference type="ARBA" id="ARBA00022701"/>
    </source>
</evidence>
<keyword evidence="4" id="KW-0158">Chromosome</keyword>
<feature type="compositionally biased region" description="Basic and acidic residues" evidence="13">
    <location>
        <begin position="264"/>
        <end position="282"/>
    </location>
</feature>
<feature type="compositionally biased region" description="Acidic residues" evidence="13">
    <location>
        <begin position="141"/>
        <end position="151"/>
    </location>
</feature>
<name>A0A3B4UKP4_SERDU</name>
<evidence type="ECO:0000256" key="13">
    <source>
        <dbReference type="SAM" id="MobiDB-lite"/>
    </source>
</evidence>
<evidence type="ECO:0000256" key="1">
    <source>
        <dbReference type="ARBA" id="ARBA00004186"/>
    </source>
</evidence>
<dbReference type="GO" id="GO:0007059">
    <property type="term" value="P:chromosome segregation"/>
    <property type="evidence" value="ECO:0007669"/>
    <property type="project" value="InterPro"/>
</dbReference>
<comment type="subcellular location">
    <subcellularLocation>
        <location evidence="2">Chromosome</location>
        <location evidence="2">Centromere</location>
        <location evidence="2">Kinetochore</location>
    </subcellularLocation>
    <subcellularLocation>
        <location evidence="1">Cytoplasm</location>
        <location evidence="1">Cytoskeleton</location>
        <location evidence="1">Spindle</location>
    </subcellularLocation>
</comment>
<dbReference type="AlphaFoldDB" id="A0A3B4UKP4"/>
<feature type="region of interest" description="Disordered" evidence="13">
    <location>
        <begin position="264"/>
        <end position="283"/>
    </location>
</feature>
<dbReference type="GO" id="GO:0005876">
    <property type="term" value="C:spindle microtubule"/>
    <property type="evidence" value="ECO:0007669"/>
    <property type="project" value="TreeGrafter"/>
</dbReference>
<dbReference type="PANTHER" id="PTHR48118:SF1">
    <property type="entry name" value="SPINDLE AND KINETOCHORE-ASSOCIATED PROTEIN 3"/>
    <property type="match status" value="1"/>
</dbReference>